<dbReference type="GO" id="GO:0006310">
    <property type="term" value="P:DNA recombination"/>
    <property type="evidence" value="ECO:0007669"/>
    <property type="project" value="UniProtKB-KW"/>
</dbReference>
<name>A0A1V9A9A5_SACPI</name>
<dbReference type="GO" id="GO:0032196">
    <property type="term" value="P:transposition"/>
    <property type="evidence" value="ECO:0007669"/>
    <property type="project" value="UniProtKB-KW"/>
</dbReference>
<proteinExistence type="inferred from homology"/>
<dbReference type="AlphaFoldDB" id="A0A1V9A9A5"/>
<dbReference type="Pfam" id="PF07282">
    <property type="entry name" value="Cas12f1-like_TNB"/>
    <property type="match status" value="1"/>
</dbReference>
<gene>
    <name evidence="11" type="ORF">B1813_04010</name>
</gene>
<dbReference type="InterPro" id="IPR051399">
    <property type="entry name" value="RNA-guided_DNA_endo/Transpos"/>
</dbReference>
<keyword evidence="5" id="KW-0862">Zinc</keyword>
<keyword evidence="7" id="KW-0233">DNA recombination</keyword>
<evidence type="ECO:0000259" key="10">
    <source>
        <dbReference type="Pfam" id="PF12323"/>
    </source>
</evidence>
<evidence type="ECO:0000313" key="12">
    <source>
        <dbReference type="Proteomes" id="UP000192591"/>
    </source>
</evidence>
<keyword evidence="4" id="KW-0479">Metal-binding</keyword>
<evidence type="ECO:0000256" key="5">
    <source>
        <dbReference type="ARBA" id="ARBA00022833"/>
    </source>
</evidence>
<reference evidence="11 12" key="1">
    <citation type="submission" date="2017-02" db="EMBL/GenBank/DDBJ databases">
        <title>Draft genome of Saccharomonospora sp. 154.</title>
        <authorList>
            <person name="Alonso-Carmona G.S."/>
            <person name="De La Haba R."/>
            <person name="Vera-Gargallo B."/>
            <person name="Sandoval-Trujillo A.H."/>
            <person name="Ramirez-Duran N."/>
            <person name="Ventosa A."/>
        </authorList>
    </citation>
    <scope>NUCLEOTIDE SEQUENCE [LARGE SCALE GENOMIC DNA]</scope>
    <source>
        <strain evidence="11 12">LRS4.154</strain>
    </source>
</reference>
<keyword evidence="12" id="KW-1185">Reference proteome</keyword>
<dbReference type="Proteomes" id="UP000192591">
    <property type="component" value="Unassembled WGS sequence"/>
</dbReference>
<accession>A0A1V9A9A5</accession>
<evidence type="ECO:0000256" key="6">
    <source>
        <dbReference type="ARBA" id="ARBA00023125"/>
    </source>
</evidence>
<feature type="domain" description="Transposase putative helix-turn-helix" evidence="10">
    <location>
        <begin position="1"/>
        <end position="45"/>
    </location>
</feature>
<comment type="similarity">
    <text evidence="1">In the C-terminal section; belongs to the transposase 35 family.</text>
</comment>
<evidence type="ECO:0000259" key="8">
    <source>
        <dbReference type="Pfam" id="PF01385"/>
    </source>
</evidence>
<protein>
    <submittedName>
        <fullName evidence="11">Transposase</fullName>
    </submittedName>
</protein>
<evidence type="ECO:0000256" key="1">
    <source>
        <dbReference type="ARBA" id="ARBA00008761"/>
    </source>
</evidence>
<evidence type="ECO:0000259" key="9">
    <source>
        <dbReference type="Pfam" id="PF07282"/>
    </source>
</evidence>
<keyword evidence="3" id="KW-0815">Transposition</keyword>
<dbReference type="InterPro" id="IPR021027">
    <property type="entry name" value="Transposase_put_HTH"/>
</dbReference>
<feature type="domain" description="Probable transposase IS891/IS1136/IS1341" evidence="8">
    <location>
        <begin position="171"/>
        <end position="283"/>
    </location>
</feature>
<keyword evidence="6" id="KW-0238">DNA-binding</keyword>
<comment type="caution">
    <text evidence="11">The sequence shown here is derived from an EMBL/GenBank/DDBJ whole genome shotgun (WGS) entry which is preliminary data.</text>
</comment>
<comment type="similarity">
    <text evidence="2">In the N-terminal section; belongs to the transposase 2 family.</text>
</comment>
<dbReference type="PANTHER" id="PTHR30405">
    <property type="entry name" value="TRANSPOSASE"/>
    <property type="match status" value="1"/>
</dbReference>
<evidence type="ECO:0000256" key="2">
    <source>
        <dbReference type="ARBA" id="ARBA00011044"/>
    </source>
</evidence>
<dbReference type="GO" id="GO:0003677">
    <property type="term" value="F:DNA binding"/>
    <property type="evidence" value="ECO:0007669"/>
    <property type="project" value="UniProtKB-KW"/>
</dbReference>
<dbReference type="InterPro" id="IPR001959">
    <property type="entry name" value="Transposase"/>
</dbReference>
<feature type="domain" description="Cas12f1-like TNB" evidence="9">
    <location>
        <begin position="295"/>
        <end position="361"/>
    </location>
</feature>
<dbReference type="GO" id="GO:0046872">
    <property type="term" value="F:metal ion binding"/>
    <property type="evidence" value="ECO:0007669"/>
    <property type="project" value="UniProtKB-KW"/>
</dbReference>
<dbReference type="RefSeq" id="WP_081190659.1">
    <property type="nucleotide sequence ID" value="NZ_MWIH01000003.1"/>
</dbReference>
<dbReference type="NCBIfam" id="NF040570">
    <property type="entry name" value="guided_TnpB"/>
    <property type="match status" value="1"/>
</dbReference>
<dbReference type="InterPro" id="IPR010095">
    <property type="entry name" value="Cas12f1-like_TNB"/>
</dbReference>
<dbReference type="STRING" id="1962155.B1813_04010"/>
<evidence type="ECO:0000256" key="7">
    <source>
        <dbReference type="ARBA" id="ARBA00023172"/>
    </source>
</evidence>
<dbReference type="Pfam" id="PF01385">
    <property type="entry name" value="OrfB_IS605"/>
    <property type="match status" value="1"/>
</dbReference>
<organism evidence="11 12">
    <name type="scientific">Saccharomonospora piscinae</name>
    <dbReference type="NCBI Taxonomy" id="687388"/>
    <lineage>
        <taxon>Bacteria</taxon>
        <taxon>Bacillati</taxon>
        <taxon>Actinomycetota</taxon>
        <taxon>Actinomycetes</taxon>
        <taxon>Pseudonocardiales</taxon>
        <taxon>Pseudonocardiaceae</taxon>
        <taxon>Saccharomonospora</taxon>
    </lineage>
</organism>
<dbReference type="EMBL" id="MWIH01000003">
    <property type="protein sequence ID" value="OQO93709.1"/>
    <property type="molecule type" value="Genomic_DNA"/>
</dbReference>
<evidence type="ECO:0000256" key="4">
    <source>
        <dbReference type="ARBA" id="ARBA00022723"/>
    </source>
</evidence>
<evidence type="ECO:0000256" key="3">
    <source>
        <dbReference type="ARBA" id="ARBA00022578"/>
    </source>
</evidence>
<evidence type="ECO:0000313" key="11">
    <source>
        <dbReference type="EMBL" id="OQO93709.1"/>
    </source>
</evidence>
<dbReference type="PANTHER" id="PTHR30405:SF25">
    <property type="entry name" value="RNA-GUIDED DNA ENDONUCLEASE INSQ-RELATED"/>
    <property type="match status" value="1"/>
</dbReference>
<sequence length="381" mass="42814">MQLRYNFRVYPTPGQRIALAKAFGCARVVYNDALRVRQDAYEAGERLSDTDVQRRVVTEAKKTEVRAWLSEVASVALVQACQDARAAYRNWFDSMSGKRRGRRVGRPRFRSRKDNRQAIRLTRNGFLLRPNGRLYAAKIGDLDVRWSRDLPSAPSSVTLIKDAAGRYFASFVVNVGPEPLPETDSEVGIDLGLATFAVLSNGKTIESPKFLRRAERKLRKAQQNLSRKQRGSNNRAKARLRVSKAHAKVRDSRTDWAHKNTTALIRDNQAIYVEDLAVSGLARTKLAKSVHDAAWGTFLRMLDGKAVRYGRVVHRIDRWFPSSQTCSECGRVDSKKPLDVREWTCPCGTTHDRDLNAAKNILAAGRAERLNACGETVSLSA</sequence>
<dbReference type="Pfam" id="PF12323">
    <property type="entry name" value="HTH_OrfB_IS605"/>
    <property type="match status" value="1"/>
</dbReference>